<proteinExistence type="inferred from homology"/>
<dbReference type="AlphaFoldDB" id="A0A1Y2MXI3"/>
<comment type="similarity">
    <text evidence="1">Belongs to the asp23 family.</text>
</comment>
<gene>
    <name evidence="3" type="ORF">BG845_03151</name>
</gene>
<feature type="region of interest" description="Disordered" evidence="2">
    <location>
        <begin position="1"/>
        <end position="33"/>
    </location>
</feature>
<organism evidence="3 4">
    <name type="scientific">Pseudonocardia autotrophica</name>
    <name type="common">Amycolata autotrophica</name>
    <name type="synonym">Nocardia autotrophica</name>
    <dbReference type="NCBI Taxonomy" id="2074"/>
    <lineage>
        <taxon>Bacteria</taxon>
        <taxon>Bacillati</taxon>
        <taxon>Actinomycetota</taxon>
        <taxon>Actinomycetes</taxon>
        <taxon>Pseudonocardiales</taxon>
        <taxon>Pseudonocardiaceae</taxon>
        <taxon>Pseudonocardia</taxon>
    </lineage>
</organism>
<evidence type="ECO:0008006" key="5">
    <source>
        <dbReference type="Google" id="ProtNLM"/>
    </source>
</evidence>
<dbReference type="Proteomes" id="UP000194360">
    <property type="component" value="Unassembled WGS sequence"/>
</dbReference>
<evidence type="ECO:0000313" key="3">
    <source>
        <dbReference type="EMBL" id="OSY39916.1"/>
    </source>
</evidence>
<dbReference type="RefSeq" id="WP_232021311.1">
    <property type="nucleotide sequence ID" value="NZ_AP018920.1"/>
</dbReference>
<dbReference type="Pfam" id="PF03780">
    <property type="entry name" value="Asp23"/>
    <property type="match status" value="1"/>
</dbReference>
<name>A0A1Y2MXI3_PSEAH</name>
<comment type="caution">
    <text evidence="3">The sequence shown here is derived from an EMBL/GenBank/DDBJ whole genome shotgun (WGS) entry which is preliminary data.</text>
</comment>
<reference evidence="3 4" key="1">
    <citation type="submission" date="2016-09" db="EMBL/GenBank/DDBJ databases">
        <title>Pseudonocardia autotrophica DSM535, a candidate organism with high potential of specific P450 cytochromes.</title>
        <authorList>
            <person name="Grumaz C."/>
            <person name="Vainshtein Y."/>
            <person name="Kirstahler P."/>
            <person name="Sohn K."/>
        </authorList>
    </citation>
    <scope>NUCLEOTIDE SEQUENCE [LARGE SCALE GENOMIC DNA]</scope>
    <source>
        <strain evidence="3 4">DSM 535</strain>
    </source>
</reference>
<dbReference type="PANTHER" id="PTHR34297">
    <property type="entry name" value="HYPOTHETICAL CYTOSOLIC PROTEIN-RELATED"/>
    <property type="match status" value="1"/>
</dbReference>
<sequence>MTATVPESPTAPPHPHDAPTVVLEPGADPAVDQRGRVDVADQVVEKIAIAALAETDGVGGTSGTVDRMLGRDEAGGRPRVSATVSGRSVRLDARISVAYPSPVAATCDRARAHVVRQVESLTGLGVARVDIAVSALTLPRASSTGRDLA</sequence>
<keyword evidence="4" id="KW-1185">Reference proteome</keyword>
<protein>
    <recommendedName>
        <fullName evidence="5">Alkaline shock protein 23</fullName>
    </recommendedName>
</protein>
<evidence type="ECO:0000256" key="1">
    <source>
        <dbReference type="ARBA" id="ARBA00005721"/>
    </source>
</evidence>
<feature type="region of interest" description="Disordered" evidence="2">
    <location>
        <begin position="60"/>
        <end position="81"/>
    </location>
</feature>
<dbReference type="EMBL" id="MIGB01000015">
    <property type="protein sequence ID" value="OSY39916.1"/>
    <property type="molecule type" value="Genomic_DNA"/>
</dbReference>
<accession>A0A1Y2MXI3</accession>
<dbReference type="InterPro" id="IPR005531">
    <property type="entry name" value="Asp23"/>
</dbReference>
<dbReference type="PANTHER" id="PTHR34297:SF3">
    <property type="entry name" value="ALKALINE SHOCK PROTEIN 23"/>
    <property type="match status" value="1"/>
</dbReference>
<evidence type="ECO:0000313" key="4">
    <source>
        <dbReference type="Proteomes" id="UP000194360"/>
    </source>
</evidence>
<dbReference type="STRING" id="2074.BG845_03151"/>
<evidence type="ECO:0000256" key="2">
    <source>
        <dbReference type="SAM" id="MobiDB-lite"/>
    </source>
</evidence>